<reference evidence="1 2" key="1">
    <citation type="submission" date="2020-08" db="EMBL/GenBank/DDBJ databases">
        <title>Plant Genome Project.</title>
        <authorList>
            <person name="Zhang R.-G."/>
        </authorList>
    </citation>
    <scope>NUCLEOTIDE SEQUENCE [LARGE SCALE GENOMIC DNA]</scope>
    <source>
        <tissue evidence="1">Rhizome</tissue>
    </source>
</reference>
<name>A0A8J5ICV7_ZINOF</name>
<accession>A0A8J5ICV7</accession>
<evidence type="ECO:0000313" key="2">
    <source>
        <dbReference type="Proteomes" id="UP000734854"/>
    </source>
</evidence>
<organism evidence="1 2">
    <name type="scientific">Zingiber officinale</name>
    <name type="common">Ginger</name>
    <name type="synonym">Amomum zingiber</name>
    <dbReference type="NCBI Taxonomy" id="94328"/>
    <lineage>
        <taxon>Eukaryota</taxon>
        <taxon>Viridiplantae</taxon>
        <taxon>Streptophyta</taxon>
        <taxon>Embryophyta</taxon>
        <taxon>Tracheophyta</taxon>
        <taxon>Spermatophyta</taxon>
        <taxon>Magnoliopsida</taxon>
        <taxon>Liliopsida</taxon>
        <taxon>Zingiberales</taxon>
        <taxon>Zingiberaceae</taxon>
        <taxon>Zingiber</taxon>
    </lineage>
</organism>
<gene>
    <name evidence="1" type="ORF">ZIOFF_006980</name>
</gene>
<keyword evidence="2" id="KW-1185">Reference proteome</keyword>
<protein>
    <submittedName>
        <fullName evidence="1">Uncharacterized protein</fullName>
    </submittedName>
</protein>
<comment type="caution">
    <text evidence="1">The sequence shown here is derived from an EMBL/GenBank/DDBJ whole genome shotgun (WGS) entry which is preliminary data.</text>
</comment>
<dbReference type="EMBL" id="JACMSC010000002">
    <property type="protein sequence ID" value="KAG6533115.1"/>
    <property type="molecule type" value="Genomic_DNA"/>
</dbReference>
<dbReference type="AlphaFoldDB" id="A0A8J5ICV7"/>
<evidence type="ECO:0000313" key="1">
    <source>
        <dbReference type="EMBL" id="KAG6533115.1"/>
    </source>
</evidence>
<sequence length="165" mass="18347">MLAMCASPNAMPVSLPRLATSPPLCPSVDQLVDRFLSGSSRYHRSTLAGAAQLRSSTNSLWRSRCSWISPNAKKAKLDVRHGELALQSPELDWAKDVDKVESNQLKDGSKRLKMRPDRQRNKDYLHAAAGQSMPMSLLATRTLRLLSSSSSSYPSWAIDFRMNQS</sequence>
<proteinExistence type="predicted"/>
<dbReference type="Proteomes" id="UP000734854">
    <property type="component" value="Unassembled WGS sequence"/>
</dbReference>